<dbReference type="InParanoid" id="Q0U0C2"/>
<feature type="domain" description="Peptidase M12A" evidence="3">
    <location>
        <begin position="187"/>
        <end position="218"/>
    </location>
</feature>
<dbReference type="GO" id="GO:0006508">
    <property type="term" value="P:proteolysis"/>
    <property type="evidence" value="ECO:0007669"/>
    <property type="project" value="UniProtKB-KW"/>
</dbReference>
<organism evidence="4 5">
    <name type="scientific">Phaeosphaeria nodorum (strain SN15 / ATCC MYA-4574 / FGSC 10173)</name>
    <name type="common">Glume blotch fungus</name>
    <name type="synonym">Parastagonospora nodorum</name>
    <dbReference type="NCBI Taxonomy" id="321614"/>
    <lineage>
        <taxon>Eukaryota</taxon>
        <taxon>Fungi</taxon>
        <taxon>Dikarya</taxon>
        <taxon>Ascomycota</taxon>
        <taxon>Pezizomycotina</taxon>
        <taxon>Dothideomycetes</taxon>
        <taxon>Pleosporomycetidae</taxon>
        <taxon>Pleosporales</taxon>
        <taxon>Pleosporineae</taxon>
        <taxon>Phaeosphaeriaceae</taxon>
        <taxon>Parastagonospora</taxon>
    </lineage>
</organism>
<dbReference type="AlphaFoldDB" id="Q0U0C2"/>
<dbReference type="RefSeq" id="XP_001804824.1">
    <property type="nucleotide sequence ID" value="XM_001804772.1"/>
</dbReference>
<dbReference type="InterPro" id="IPR024079">
    <property type="entry name" value="MetalloPept_cat_dom_sf"/>
</dbReference>
<dbReference type="GO" id="GO:0046872">
    <property type="term" value="F:metal ion binding"/>
    <property type="evidence" value="ECO:0007669"/>
    <property type="project" value="UniProtKB-KW"/>
</dbReference>
<dbReference type="PRINTS" id="PR00480">
    <property type="entry name" value="ASTACIN"/>
</dbReference>
<feature type="chain" id="PRO_5033096080" description="Metalloendopeptidase" evidence="1">
    <location>
        <begin position="18"/>
        <end position="352"/>
    </location>
</feature>
<comment type="cofactor">
    <cofactor evidence="1">
        <name>Zn(2+)</name>
        <dbReference type="ChEBI" id="CHEBI:29105"/>
    </cofactor>
    <text evidence="1">Binds 1 zinc ion per subunit.</text>
</comment>
<dbReference type="InterPro" id="IPR001506">
    <property type="entry name" value="Peptidase_M12A"/>
</dbReference>
<evidence type="ECO:0000256" key="1">
    <source>
        <dbReference type="RuleBase" id="RU361183"/>
    </source>
</evidence>
<keyword evidence="1" id="KW-0378">Hydrolase</keyword>
<dbReference type="PANTHER" id="PTHR10127:SF850">
    <property type="entry name" value="METALLOENDOPEPTIDASE"/>
    <property type="match status" value="1"/>
</dbReference>
<evidence type="ECO:0000256" key="2">
    <source>
        <dbReference type="SAM" id="MobiDB-lite"/>
    </source>
</evidence>
<protein>
    <recommendedName>
        <fullName evidence="1">Metalloendopeptidase</fullName>
        <ecNumber evidence="1">3.4.24.-</ecNumber>
    </recommendedName>
</protein>
<gene>
    <name evidence="4" type="ORF">SNOG_14640</name>
</gene>
<proteinExistence type="predicted"/>
<dbReference type="SUPFAM" id="SSF55486">
    <property type="entry name" value="Metalloproteases ('zincins'), catalytic domain"/>
    <property type="match status" value="1"/>
</dbReference>
<feature type="region of interest" description="Disordered" evidence="2">
    <location>
        <begin position="312"/>
        <end position="334"/>
    </location>
</feature>
<keyword evidence="1" id="KW-0732">Signal</keyword>
<keyword evidence="1" id="KW-0479">Metal-binding</keyword>
<accession>Q0U0C2</accession>
<keyword evidence="1" id="KW-0482">Metalloprotease</keyword>
<dbReference type="Pfam" id="PF01400">
    <property type="entry name" value="Astacin"/>
    <property type="match status" value="1"/>
</dbReference>
<evidence type="ECO:0000313" key="5">
    <source>
        <dbReference type="Proteomes" id="UP000001055"/>
    </source>
</evidence>
<dbReference type="KEGG" id="pno:SNOG_14640"/>
<name>Q0U0C2_PHANO</name>
<dbReference type="Gene3D" id="3.40.390.10">
    <property type="entry name" value="Collagenase (Catalytic Domain)"/>
    <property type="match status" value="1"/>
</dbReference>
<dbReference type="GeneID" id="5981750"/>
<dbReference type="EMBL" id="CH445357">
    <property type="protein sequence ID" value="EAT77832.2"/>
    <property type="molecule type" value="Genomic_DNA"/>
</dbReference>
<keyword evidence="1" id="KW-0645">Protease</keyword>
<dbReference type="GO" id="GO:0004222">
    <property type="term" value="F:metalloendopeptidase activity"/>
    <property type="evidence" value="ECO:0007669"/>
    <property type="project" value="UniProtKB-UniRule"/>
</dbReference>
<feature type="signal peptide" evidence="1">
    <location>
        <begin position="1"/>
        <end position="17"/>
    </location>
</feature>
<keyword evidence="1" id="KW-0862">Zinc</keyword>
<dbReference type="VEuPathDB" id="FungiDB:JI435_146400"/>
<dbReference type="Proteomes" id="UP000001055">
    <property type="component" value="Unassembled WGS sequence"/>
</dbReference>
<dbReference type="PANTHER" id="PTHR10127">
    <property type="entry name" value="DISCOIDIN, CUB, EGF, LAMININ , AND ZINC METALLOPROTEASE DOMAIN CONTAINING"/>
    <property type="match status" value="1"/>
</dbReference>
<evidence type="ECO:0000259" key="3">
    <source>
        <dbReference type="Pfam" id="PF01400"/>
    </source>
</evidence>
<evidence type="ECO:0000313" key="4">
    <source>
        <dbReference type="EMBL" id="EAT77832.2"/>
    </source>
</evidence>
<dbReference type="PROSITE" id="PS51257">
    <property type="entry name" value="PROKAR_LIPOPROTEIN"/>
    <property type="match status" value="1"/>
</dbReference>
<sequence>MRFSSTFTLAFVAVATACYFPFNDAHFTNVTYATEVFANLNPQSDMGWTSVVNGDSAVKPWPLVPAPPTDLPGEEGLVTVPYCYKTAEDRVALKETIEGDSLASENMAGMDYILLAVDPKTDFWNPAVRHGTLQIQRKTKDGQSTWATVGYIPRDAGSSTGPGGWEDRHQLQLEHNPGSDGEWRKFVAAHELGHVIGFVHEHQRHDRDSWVSFNCENLAGYWDIKEIVEAHPEWKVDMGQVCSSNYYGSTPELQWWSVLAYSKDMGVIHGKPTLQTFGKVYDDFSIMQYPSEANSFWDAEKIDQYPLVKWKKTGDQAPPTGTKPTKENADFIRQPAGVSAGDVEGVKMMYPW</sequence>
<dbReference type="EC" id="3.4.24.-" evidence="1"/>
<reference evidence="5" key="1">
    <citation type="journal article" date="2007" name="Plant Cell">
        <title>Dothideomycete-plant interactions illuminated by genome sequencing and EST analysis of the wheat pathogen Stagonospora nodorum.</title>
        <authorList>
            <person name="Hane J.K."/>
            <person name="Lowe R.G."/>
            <person name="Solomon P.S."/>
            <person name="Tan K.C."/>
            <person name="Schoch C.L."/>
            <person name="Spatafora J.W."/>
            <person name="Crous P.W."/>
            <person name="Kodira C."/>
            <person name="Birren B.W."/>
            <person name="Galagan J.E."/>
            <person name="Torriani S.F."/>
            <person name="McDonald B.A."/>
            <person name="Oliver R.P."/>
        </authorList>
    </citation>
    <scope>NUCLEOTIDE SEQUENCE [LARGE SCALE GENOMIC DNA]</scope>
    <source>
        <strain evidence="5">SN15 / ATCC MYA-4574 / FGSC 10173</strain>
    </source>
</reference>